<organism evidence="10 11">
    <name type="scientific">Streptomyces caniscabiei</name>
    <dbReference type="NCBI Taxonomy" id="2746961"/>
    <lineage>
        <taxon>Bacteria</taxon>
        <taxon>Bacillati</taxon>
        <taxon>Actinomycetota</taxon>
        <taxon>Actinomycetes</taxon>
        <taxon>Kitasatosporales</taxon>
        <taxon>Streptomycetaceae</taxon>
        <taxon>Streptomyces</taxon>
    </lineage>
</organism>
<dbReference type="Gene3D" id="1.10.540.10">
    <property type="entry name" value="Acyl-CoA dehydrogenase/oxidase, N-terminal domain"/>
    <property type="match status" value="1"/>
</dbReference>
<dbReference type="InterPro" id="IPR036250">
    <property type="entry name" value="AcylCo_DH-like_C"/>
</dbReference>
<dbReference type="FunFam" id="2.40.110.10:FF:000002">
    <property type="entry name" value="Acyl-CoA dehydrogenase fadE12"/>
    <property type="match status" value="1"/>
</dbReference>
<dbReference type="InterPro" id="IPR046373">
    <property type="entry name" value="Acyl-CoA_Oxase/DH_mid-dom_sf"/>
</dbReference>
<evidence type="ECO:0000313" key="11">
    <source>
        <dbReference type="Proteomes" id="UP000661025"/>
    </source>
</evidence>
<dbReference type="GO" id="GO:0050660">
    <property type="term" value="F:flavin adenine dinucleotide binding"/>
    <property type="evidence" value="ECO:0007669"/>
    <property type="project" value="InterPro"/>
</dbReference>
<dbReference type="Gene3D" id="2.40.110.10">
    <property type="entry name" value="Butyryl-CoA Dehydrogenase, subunit A, domain 2"/>
    <property type="match status" value="1"/>
</dbReference>
<evidence type="ECO:0000256" key="1">
    <source>
        <dbReference type="ARBA" id="ARBA00001974"/>
    </source>
</evidence>
<gene>
    <name evidence="10" type="ORF">IHE70_17575</name>
</gene>
<protein>
    <submittedName>
        <fullName evidence="10">Acyl-CoA/acyl-ACP dehydrogenase</fullName>
    </submittedName>
</protein>
<dbReference type="SUPFAM" id="SSF47203">
    <property type="entry name" value="Acyl-CoA dehydrogenase C-terminal domain-like"/>
    <property type="match status" value="1"/>
</dbReference>
<feature type="domain" description="Acyl-CoA oxidase/dehydrogenase middle" evidence="8">
    <location>
        <begin position="122"/>
        <end position="217"/>
    </location>
</feature>
<dbReference type="GO" id="GO:0033539">
    <property type="term" value="P:fatty acid beta-oxidation using acyl-CoA dehydrogenase"/>
    <property type="evidence" value="ECO:0007669"/>
    <property type="project" value="TreeGrafter"/>
</dbReference>
<name>A0A927QGP7_9ACTN</name>
<dbReference type="PIRSF" id="PIRSF016578">
    <property type="entry name" value="HsaA"/>
    <property type="match status" value="1"/>
</dbReference>
<feature type="domain" description="Acyl-CoA dehydrogenase/oxidase C-terminal" evidence="7">
    <location>
        <begin position="231"/>
        <end position="374"/>
    </location>
</feature>
<feature type="domain" description="Acyl-CoA dehydrogenase/oxidase N-terminal" evidence="9">
    <location>
        <begin position="7"/>
        <end position="117"/>
    </location>
</feature>
<comment type="similarity">
    <text evidence="2 6">Belongs to the acyl-CoA dehydrogenase family.</text>
</comment>
<proteinExistence type="inferred from homology"/>
<evidence type="ECO:0000256" key="5">
    <source>
        <dbReference type="ARBA" id="ARBA00023002"/>
    </source>
</evidence>
<dbReference type="InterPro" id="IPR006091">
    <property type="entry name" value="Acyl-CoA_Oxase/DH_mid-dom"/>
</dbReference>
<evidence type="ECO:0000256" key="3">
    <source>
        <dbReference type="ARBA" id="ARBA00022630"/>
    </source>
</evidence>
<evidence type="ECO:0000256" key="2">
    <source>
        <dbReference type="ARBA" id="ARBA00009347"/>
    </source>
</evidence>
<reference evidence="10" key="1">
    <citation type="submission" date="2020-09" db="EMBL/GenBank/DDBJ databases">
        <title>Streptomyces canutascabiei sp. nov., which causes potato common scab and is distributed across the world.</title>
        <authorList>
            <person name="Nguyen H.P."/>
            <person name="Weisberg A.J."/>
            <person name="Chang J.H."/>
            <person name="Clarke C.R."/>
        </authorList>
    </citation>
    <scope>NUCLEOTIDE SEQUENCE</scope>
    <source>
        <strain evidence="10">ID-01-6.2a</strain>
    </source>
</reference>
<evidence type="ECO:0000259" key="7">
    <source>
        <dbReference type="Pfam" id="PF00441"/>
    </source>
</evidence>
<dbReference type="PANTHER" id="PTHR48083">
    <property type="entry name" value="MEDIUM-CHAIN SPECIFIC ACYL-COA DEHYDROGENASE, MITOCHONDRIAL-RELATED"/>
    <property type="match status" value="1"/>
</dbReference>
<dbReference type="InterPro" id="IPR013786">
    <property type="entry name" value="AcylCoA_DH/ox_N"/>
</dbReference>
<dbReference type="CDD" id="cd00567">
    <property type="entry name" value="ACAD"/>
    <property type="match status" value="1"/>
</dbReference>
<dbReference type="Pfam" id="PF00441">
    <property type="entry name" value="Acyl-CoA_dh_1"/>
    <property type="match status" value="1"/>
</dbReference>
<dbReference type="InterPro" id="IPR009075">
    <property type="entry name" value="AcylCo_DH/oxidase_C"/>
</dbReference>
<dbReference type="Gene3D" id="1.20.140.10">
    <property type="entry name" value="Butyryl-CoA Dehydrogenase, subunit A, domain 3"/>
    <property type="match status" value="1"/>
</dbReference>
<dbReference type="PANTHER" id="PTHR48083:SF1">
    <property type="entry name" value="DEHYDROGENASE, PUTATIVE (AFU_ORTHOLOGUE AFUA_7G06510)-RELATED"/>
    <property type="match status" value="1"/>
</dbReference>
<dbReference type="AlphaFoldDB" id="A0A927QGP7"/>
<dbReference type="FunFam" id="1.20.140.10:FF:000012">
    <property type="entry name" value="Acyl-CoA dehydrogenase fadE12"/>
    <property type="match status" value="1"/>
</dbReference>
<keyword evidence="4 6" id="KW-0274">FAD</keyword>
<dbReference type="InterPro" id="IPR009100">
    <property type="entry name" value="AcylCoA_DH/oxidase_NM_dom_sf"/>
</dbReference>
<keyword evidence="5 6" id="KW-0560">Oxidoreductase</keyword>
<dbReference type="InterPro" id="IPR050741">
    <property type="entry name" value="Acyl-CoA_dehydrogenase"/>
</dbReference>
<evidence type="ECO:0000259" key="8">
    <source>
        <dbReference type="Pfam" id="PF02770"/>
    </source>
</evidence>
<evidence type="ECO:0000256" key="6">
    <source>
        <dbReference type="RuleBase" id="RU362125"/>
    </source>
</evidence>
<dbReference type="InterPro" id="IPR037069">
    <property type="entry name" value="AcylCoA_DH/ox_N_sf"/>
</dbReference>
<dbReference type="SUPFAM" id="SSF56645">
    <property type="entry name" value="Acyl-CoA dehydrogenase NM domain-like"/>
    <property type="match status" value="1"/>
</dbReference>
<evidence type="ECO:0000256" key="4">
    <source>
        <dbReference type="ARBA" id="ARBA00022827"/>
    </source>
</evidence>
<accession>A0A927QGP7</accession>
<dbReference type="GO" id="GO:0003995">
    <property type="term" value="F:acyl-CoA dehydrogenase activity"/>
    <property type="evidence" value="ECO:0007669"/>
    <property type="project" value="TreeGrafter"/>
</dbReference>
<dbReference type="Pfam" id="PF02771">
    <property type="entry name" value="Acyl-CoA_dh_N"/>
    <property type="match status" value="1"/>
</dbReference>
<sequence length="387" mass="41750">MSPILESEEHKALRAAVSALGKRYGRDYITTINREERHPDELWTEAADLGYLGVNLPEEYGGGGGGIAELSIVLEELGAAGCPLLMMIVSPAICGTVIARFGTEAQRKTWLPALANGTRLMAFGITEPDAGSNSHRITTTARRDEAGDWLLTGRKVFISGVDRADAVLIVGRTEDARTGTLKPCLFIVPRDTPGFAYRPIDMELRAAEKQFELTFDDIRLPADALVGDENAGLLQLFAGLNPERIMTAAFAIGMARYALGKAVEYARDRTVWRQPIGAHQAIAHPLAQSHIELELARLMMQKAAHLYDAGDDTAAGEAANMAKYAAGEACVRAVDQAVHTLGGNGLTHEFGLASLITAARVSRIAPVSREMILNYVSHQTLGLPKSY</sequence>
<dbReference type="GO" id="GO:0005737">
    <property type="term" value="C:cytoplasm"/>
    <property type="evidence" value="ECO:0007669"/>
    <property type="project" value="TreeGrafter"/>
</dbReference>
<dbReference type="GeneID" id="79932815"/>
<comment type="caution">
    <text evidence="10">The sequence shown here is derived from an EMBL/GenBank/DDBJ whole genome shotgun (WGS) entry which is preliminary data.</text>
</comment>
<dbReference type="EMBL" id="JACYXT010000006">
    <property type="protein sequence ID" value="MBD9724995.1"/>
    <property type="molecule type" value="Genomic_DNA"/>
</dbReference>
<comment type="cofactor">
    <cofactor evidence="1 6">
        <name>FAD</name>
        <dbReference type="ChEBI" id="CHEBI:57692"/>
    </cofactor>
</comment>
<dbReference type="Proteomes" id="UP000661025">
    <property type="component" value="Unassembled WGS sequence"/>
</dbReference>
<evidence type="ECO:0000313" key="10">
    <source>
        <dbReference type="EMBL" id="MBD9724995.1"/>
    </source>
</evidence>
<dbReference type="RefSeq" id="WP_192361766.1">
    <property type="nucleotide sequence ID" value="NZ_CP119182.1"/>
</dbReference>
<evidence type="ECO:0000259" key="9">
    <source>
        <dbReference type="Pfam" id="PF02771"/>
    </source>
</evidence>
<dbReference type="Pfam" id="PF02770">
    <property type="entry name" value="Acyl-CoA_dh_M"/>
    <property type="match status" value="1"/>
</dbReference>
<keyword evidence="3 6" id="KW-0285">Flavoprotein</keyword>